<evidence type="ECO:0000256" key="1">
    <source>
        <dbReference type="ARBA" id="ARBA00023002"/>
    </source>
</evidence>
<dbReference type="RefSeq" id="XP_002504220.1">
    <property type="nucleotide sequence ID" value="XM_002504174.1"/>
</dbReference>
<keyword evidence="5" id="KW-1185">Reference proteome</keyword>
<dbReference type="InterPro" id="IPR036291">
    <property type="entry name" value="NAD(P)-bd_dom_sf"/>
</dbReference>
<keyword evidence="1" id="KW-0560">Oxidoreductase</keyword>
<name>C1EBV1_MICCC</name>
<dbReference type="Pfam" id="PF03807">
    <property type="entry name" value="F420_oxidored"/>
    <property type="match status" value="1"/>
</dbReference>
<dbReference type="Gene3D" id="3.40.50.720">
    <property type="entry name" value="NAD(P)-binding Rossmann-like Domain"/>
    <property type="match status" value="1"/>
</dbReference>
<feature type="domain" description="Prephenate/arogenate dehydrogenase" evidence="3">
    <location>
        <begin position="16"/>
        <end position="295"/>
    </location>
</feature>
<dbReference type="STRING" id="296587.C1EBV1"/>
<dbReference type="Pfam" id="PF26213">
    <property type="entry name" value="TYRAAT1_C"/>
    <property type="match status" value="1"/>
</dbReference>
<proteinExistence type="predicted"/>
<dbReference type="GeneID" id="8246392"/>
<gene>
    <name evidence="4" type="ORF">MICPUN_102217</name>
</gene>
<dbReference type="InterPro" id="IPR059064">
    <property type="entry name" value="TYRAAT2_C"/>
</dbReference>
<dbReference type="InterPro" id="IPR003099">
    <property type="entry name" value="Prephen_DH"/>
</dbReference>
<protein>
    <submittedName>
        <fullName evidence="4">Prephenate/arogenate dehydrogenase</fullName>
    </submittedName>
</protein>
<evidence type="ECO:0000313" key="5">
    <source>
        <dbReference type="Proteomes" id="UP000002009"/>
    </source>
</evidence>
<organism evidence="4 5">
    <name type="scientific">Micromonas commoda (strain RCC299 / NOUM17 / CCMP2709)</name>
    <name type="common">Picoplanktonic green alga</name>
    <dbReference type="NCBI Taxonomy" id="296587"/>
    <lineage>
        <taxon>Eukaryota</taxon>
        <taxon>Viridiplantae</taxon>
        <taxon>Chlorophyta</taxon>
        <taxon>Mamiellophyceae</taxon>
        <taxon>Mamiellales</taxon>
        <taxon>Mamiellaceae</taxon>
        <taxon>Micromonas</taxon>
    </lineage>
</organism>
<feature type="region of interest" description="Disordered" evidence="2">
    <location>
        <begin position="315"/>
        <end position="337"/>
    </location>
</feature>
<dbReference type="InParanoid" id="C1EBV1"/>
<dbReference type="InterPro" id="IPR045011">
    <property type="entry name" value="TYRAAT1/2"/>
</dbReference>
<dbReference type="InterPro" id="IPR028939">
    <property type="entry name" value="P5C_Rdtase_cat_N"/>
</dbReference>
<evidence type="ECO:0000256" key="2">
    <source>
        <dbReference type="SAM" id="MobiDB-lite"/>
    </source>
</evidence>
<sequence length="337" mass="38213">MPFDNEARAAKRLRKLKIGIVGFGNFGQFLARRFIQNEHTVIATSRGDYEDAAKKMGARYYRDPDDFCEQHPDVVIFATSILSTEATINSFPVQRLRRNTLVADVLSVKQFPKQLFLQRLPDDFDILCLHPMFGPDSGKGTWKALPLVYDKVRVGDEQSRRDRVDNLLGIFADEGCRMVEMSCEEHDRQAASSQFITHTVGRMLGSMELEDTTINTKGYESLLNLVNNTSNDSFDLYYGLFMYNKNATQELNRLELAFSQVKAQLFDRLHTLIRDDIFDTDGSSPEQLKKAWEKAGESMNERGYKERLIDQVNSTGVIGGSRDEHAGKGAESEAPSR</sequence>
<evidence type="ECO:0000313" key="4">
    <source>
        <dbReference type="EMBL" id="ACO65478.1"/>
    </source>
</evidence>
<dbReference type="GO" id="GO:0006571">
    <property type="term" value="P:tyrosine biosynthetic process"/>
    <property type="evidence" value="ECO:0007669"/>
    <property type="project" value="InterPro"/>
</dbReference>
<dbReference type="Proteomes" id="UP000002009">
    <property type="component" value="Chromosome 9"/>
</dbReference>
<dbReference type="InterPro" id="IPR008927">
    <property type="entry name" value="6-PGluconate_DH-like_C_sf"/>
</dbReference>
<reference evidence="4 5" key="1">
    <citation type="journal article" date="2009" name="Science">
        <title>Green evolution and dynamic adaptations revealed by genomes of the marine picoeukaryotes Micromonas.</title>
        <authorList>
            <person name="Worden A.Z."/>
            <person name="Lee J.H."/>
            <person name="Mock T."/>
            <person name="Rouze P."/>
            <person name="Simmons M.P."/>
            <person name="Aerts A.L."/>
            <person name="Allen A.E."/>
            <person name="Cuvelier M.L."/>
            <person name="Derelle E."/>
            <person name="Everett M.V."/>
            <person name="Foulon E."/>
            <person name="Grimwood J."/>
            <person name="Gundlach H."/>
            <person name="Henrissat B."/>
            <person name="Napoli C."/>
            <person name="McDonald S.M."/>
            <person name="Parker M.S."/>
            <person name="Rombauts S."/>
            <person name="Salamov A."/>
            <person name="Von Dassow P."/>
            <person name="Badger J.H."/>
            <person name="Coutinho P.M."/>
            <person name="Demir E."/>
            <person name="Dubchak I."/>
            <person name="Gentemann C."/>
            <person name="Eikrem W."/>
            <person name="Gready J.E."/>
            <person name="John U."/>
            <person name="Lanier W."/>
            <person name="Lindquist E.A."/>
            <person name="Lucas S."/>
            <person name="Mayer K.F."/>
            <person name="Moreau H."/>
            <person name="Not F."/>
            <person name="Otillar R."/>
            <person name="Panaud O."/>
            <person name="Pangilinan J."/>
            <person name="Paulsen I."/>
            <person name="Piegu B."/>
            <person name="Poliakov A."/>
            <person name="Robbens S."/>
            <person name="Schmutz J."/>
            <person name="Toulza E."/>
            <person name="Wyss T."/>
            <person name="Zelensky A."/>
            <person name="Zhou K."/>
            <person name="Armbrust E.V."/>
            <person name="Bhattacharya D."/>
            <person name="Goodenough U.W."/>
            <person name="Van de Peer Y."/>
            <person name="Grigoriev I.V."/>
        </authorList>
    </citation>
    <scope>NUCLEOTIDE SEQUENCE [LARGE SCALE GENOMIC DNA]</scope>
    <source>
        <strain evidence="5">RCC299 / NOUM17</strain>
    </source>
</reference>
<dbReference type="PANTHER" id="PTHR43207">
    <property type="entry name" value="AROGENATE DEHYDROGENASE-RELATED"/>
    <property type="match status" value="1"/>
</dbReference>
<dbReference type="PANTHER" id="PTHR43207:SF4">
    <property type="entry name" value="AROGENATE DEHYDROGENASE 2, CHLOROPLASTIC"/>
    <property type="match status" value="1"/>
</dbReference>
<dbReference type="GO" id="GO:0008977">
    <property type="term" value="F:prephenate dehydrogenase (NAD+) activity"/>
    <property type="evidence" value="ECO:0007669"/>
    <property type="project" value="InterPro"/>
</dbReference>
<dbReference type="OMA" id="CLHPMFG"/>
<dbReference type="PROSITE" id="PS51176">
    <property type="entry name" value="PDH_ADH"/>
    <property type="match status" value="1"/>
</dbReference>
<evidence type="ECO:0000259" key="3">
    <source>
        <dbReference type="PROSITE" id="PS51176"/>
    </source>
</evidence>
<dbReference type="GO" id="GO:0004665">
    <property type="term" value="F:prephenate dehydrogenase (NADP+) activity"/>
    <property type="evidence" value="ECO:0007669"/>
    <property type="project" value="InterPro"/>
</dbReference>
<dbReference type="eggNOG" id="KOG2380">
    <property type="taxonomic scope" value="Eukaryota"/>
</dbReference>
<dbReference type="SUPFAM" id="SSF48179">
    <property type="entry name" value="6-phosphogluconate dehydrogenase C-terminal domain-like"/>
    <property type="match status" value="1"/>
</dbReference>
<dbReference type="KEGG" id="mis:MICPUN_102217"/>
<dbReference type="AlphaFoldDB" id="C1EBV1"/>
<dbReference type="EMBL" id="CP001329">
    <property type="protein sequence ID" value="ACO65478.1"/>
    <property type="molecule type" value="Genomic_DNA"/>
</dbReference>
<dbReference type="SUPFAM" id="SSF51735">
    <property type="entry name" value="NAD(P)-binding Rossmann-fold domains"/>
    <property type="match status" value="1"/>
</dbReference>
<accession>C1EBV1</accession>
<feature type="compositionally biased region" description="Basic and acidic residues" evidence="2">
    <location>
        <begin position="321"/>
        <end position="337"/>
    </location>
</feature>
<dbReference type="OrthoDB" id="2414662at2759"/>
<dbReference type="FunCoup" id="C1EBV1">
    <property type="interactions" value="104"/>
</dbReference>
<dbReference type="GO" id="GO:0033730">
    <property type="term" value="F:arogenate dehydrogenase (NADP+) activity"/>
    <property type="evidence" value="ECO:0007669"/>
    <property type="project" value="InterPro"/>
</dbReference>